<dbReference type="AlphaFoldDB" id="A0A5B9EHB3"/>
<sequence>MKSAKELMLEYTAFSLRDPKKAAEMFAEDGAFEVPYLATLGFPPQYRGRDEIAGFFQSVLEIYPDFQFENTKVLIDTPDQAFAEFEADAVSSKTGRSVHQLFFARLVAENGKIKLFREALNIFEVARANLQDSAGLF</sequence>
<dbReference type="Proteomes" id="UP000321820">
    <property type="component" value="Chromosome"/>
</dbReference>
<protein>
    <submittedName>
        <fullName evidence="2">Nuclear transport factor 2 family protein</fullName>
    </submittedName>
</protein>
<name>A0A5B9EHB3_9BACT</name>
<dbReference type="OrthoDB" id="117900at2"/>
<reference evidence="2 3" key="1">
    <citation type="submission" date="2019-08" db="EMBL/GenBank/DDBJ databases">
        <title>Complete genome sequence of Terriglobus albidus strain ORNL.</title>
        <authorList>
            <person name="Podar M."/>
        </authorList>
    </citation>
    <scope>NUCLEOTIDE SEQUENCE [LARGE SCALE GENOMIC DNA]</scope>
    <source>
        <strain evidence="2 3">ORNL</strain>
    </source>
</reference>
<dbReference type="RefSeq" id="WP_147649847.1">
    <property type="nucleotide sequence ID" value="NZ_CP042806.1"/>
</dbReference>
<feature type="domain" description="SnoaL-like" evidence="1">
    <location>
        <begin position="11"/>
        <end position="114"/>
    </location>
</feature>
<organism evidence="2 3">
    <name type="scientific">Terriglobus albidus</name>
    <dbReference type="NCBI Taxonomy" id="1592106"/>
    <lineage>
        <taxon>Bacteria</taxon>
        <taxon>Pseudomonadati</taxon>
        <taxon>Acidobacteriota</taxon>
        <taxon>Terriglobia</taxon>
        <taxon>Terriglobales</taxon>
        <taxon>Acidobacteriaceae</taxon>
        <taxon>Terriglobus</taxon>
    </lineage>
</organism>
<dbReference type="Pfam" id="PF12680">
    <property type="entry name" value="SnoaL_2"/>
    <property type="match status" value="1"/>
</dbReference>
<dbReference type="Gene3D" id="3.10.450.50">
    <property type="match status" value="1"/>
</dbReference>
<dbReference type="InterPro" id="IPR032710">
    <property type="entry name" value="NTF2-like_dom_sf"/>
</dbReference>
<dbReference type="InterPro" id="IPR037401">
    <property type="entry name" value="SnoaL-like"/>
</dbReference>
<dbReference type="KEGG" id="talb:FTW19_22620"/>
<accession>A0A5B9EHB3</accession>
<keyword evidence="3" id="KW-1185">Reference proteome</keyword>
<dbReference type="EMBL" id="CP042806">
    <property type="protein sequence ID" value="QEE30535.1"/>
    <property type="molecule type" value="Genomic_DNA"/>
</dbReference>
<dbReference type="CDD" id="cd00531">
    <property type="entry name" value="NTF2_like"/>
    <property type="match status" value="1"/>
</dbReference>
<evidence type="ECO:0000313" key="2">
    <source>
        <dbReference type="EMBL" id="QEE30535.1"/>
    </source>
</evidence>
<dbReference type="SUPFAM" id="SSF54427">
    <property type="entry name" value="NTF2-like"/>
    <property type="match status" value="1"/>
</dbReference>
<gene>
    <name evidence="2" type="ORF">FTW19_22620</name>
</gene>
<evidence type="ECO:0000259" key="1">
    <source>
        <dbReference type="Pfam" id="PF12680"/>
    </source>
</evidence>
<evidence type="ECO:0000313" key="3">
    <source>
        <dbReference type="Proteomes" id="UP000321820"/>
    </source>
</evidence>
<proteinExistence type="predicted"/>